<dbReference type="InterPro" id="IPR043129">
    <property type="entry name" value="ATPase_NBD"/>
</dbReference>
<organism evidence="1">
    <name type="scientific">hydrothermal vent metagenome</name>
    <dbReference type="NCBI Taxonomy" id="652676"/>
    <lineage>
        <taxon>unclassified sequences</taxon>
        <taxon>metagenomes</taxon>
        <taxon>ecological metagenomes</taxon>
    </lineage>
</organism>
<sequence>MFSLFSKHSNTGYAALVPGEAGLCVASIAGNGKQPRLEACDFMPWPETGNNDKLLAEVVRRHQLGKRACTTVMELDDYTVLSVEAPDVPPDELRAAIRWQIKDLIDFHIDDAVVDIFDAPPSGAHGRQNTLYVVVSRLSRVRERVDQLQGAEANLTTIDIPELVLRNITARLPEDEAGVAFVYLTRERGLLIITRQSTLYFARTLGMGYAALSDGDHAQYDQLVLEVQRSLDYYDRYFVQPPVAGLVLAPCEVPLDGLEGYLHESLGLAVRSLDLREVVTCDQDMDVATQARCLPAIGAALRQEVASL</sequence>
<dbReference type="SUPFAM" id="SSF53067">
    <property type="entry name" value="Actin-like ATPase domain"/>
    <property type="match status" value="1"/>
</dbReference>
<dbReference type="EMBL" id="UOFU01000379">
    <property type="protein sequence ID" value="VAX04400.1"/>
    <property type="molecule type" value="Genomic_DNA"/>
</dbReference>
<dbReference type="Gene3D" id="3.30.1490.300">
    <property type="match status" value="1"/>
</dbReference>
<evidence type="ECO:0000313" key="1">
    <source>
        <dbReference type="EMBL" id="VAX04400.1"/>
    </source>
</evidence>
<accession>A0A3B1B273</accession>
<proteinExistence type="predicted"/>
<dbReference type="AlphaFoldDB" id="A0A3B1B273"/>
<reference evidence="1" key="1">
    <citation type="submission" date="2018-06" db="EMBL/GenBank/DDBJ databases">
        <authorList>
            <person name="Zhirakovskaya E."/>
        </authorList>
    </citation>
    <scope>NUCLEOTIDE SEQUENCE</scope>
</reference>
<name>A0A3B1B273_9ZZZZ</name>
<protein>
    <recommendedName>
        <fullName evidence="2">MSHA biogenesis protein MshI</fullName>
    </recommendedName>
</protein>
<evidence type="ECO:0008006" key="2">
    <source>
        <dbReference type="Google" id="ProtNLM"/>
    </source>
</evidence>
<gene>
    <name evidence="1" type="ORF">MNBD_GAMMA20-299</name>
</gene>